<dbReference type="InterPro" id="IPR035681">
    <property type="entry name" value="ComA-like_MBL"/>
</dbReference>
<keyword evidence="1" id="KW-0732">Signal</keyword>
<dbReference type="EMBL" id="CP024848">
    <property type="protein sequence ID" value="AXI09232.1"/>
    <property type="molecule type" value="Genomic_DNA"/>
</dbReference>
<dbReference type="Pfam" id="PF00753">
    <property type="entry name" value="Lactamase_B"/>
    <property type="match status" value="1"/>
</dbReference>
<dbReference type="InterPro" id="IPR001279">
    <property type="entry name" value="Metallo-B-lactamas"/>
</dbReference>
<keyword evidence="3" id="KW-0378">Hydrolase</keyword>
<gene>
    <name evidence="3" type="ORF">CUC15_09950</name>
</gene>
<name>A0A345PGV2_9BACI</name>
<dbReference type="Gene3D" id="3.60.15.10">
    <property type="entry name" value="Ribonuclease Z/Hydroxyacylglutathione hydrolase-like"/>
    <property type="match status" value="1"/>
</dbReference>
<dbReference type="SUPFAM" id="SSF56281">
    <property type="entry name" value="Metallo-hydrolase/oxidoreductase"/>
    <property type="match status" value="1"/>
</dbReference>
<dbReference type="OrthoDB" id="9761531at2"/>
<dbReference type="InterPro" id="IPR052159">
    <property type="entry name" value="Competence_DNA_uptake"/>
</dbReference>
<protein>
    <submittedName>
        <fullName evidence="3">MBL fold metallo-hydrolase</fullName>
    </submittedName>
</protein>
<dbReference type="SMART" id="SM00849">
    <property type="entry name" value="Lactamase_B"/>
    <property type="match status" value="1"/>
</dbReference>
<dbReference type="CDD" id="cd07731">
    <property type="entry name" value="ComA-like_MBL-fold"/>
    <property type="match status" value="1"/>
</dbReference>
<feature type="domain" description="Metallo-beta-lactamase" evidence="2">
    <location>
        <begin position="40"/>
        <end position="235"/>
    </location>
</feature>
<organism evidence="3 4">
    <name type="scientific">Oceanobacillus zhaokaii</name>
    <dbReference type="NCBI Taxonomy" id="2052660"/>
    <lineage>
        <taxon>Bacteria</taxon>
        <taxon>Bacillati</taxon>
        <taxon>Bacillota</taxon>
        <taxon>Bacilli</taxon>
        <taxon>Bacillales</taxon>
        <taxon>Bacillaceae</taxon>
        <taxon>Oceanobacillus</taxon>
    </lineage>
</organism>
<sequence length="281" mass="30701">MKRILGIFASIVLVTTLIVSPISADATTRTMKVHFINVGQGDATYIKMPGGEDVLVDGGRQGQGDEIIAYLKKQKVDDIEIMIATHPDADHVGGLDEVLKAYKVESVYAPKVSHTTQAYKNFLQAVKNEKLTIKTAKADVKLPLKYVTAKFVGPVKNYSNSDLNNWSAVLHVTYNKNKFLFAGDAEKASETDMIKAKQTLKADVLKVGHHGAKTSSNTNFLNVVKPKYAVISVGKNSYGHPTKDVLNRFKSVKSTVYRTDQKGNIVISSTGTKLTVSASKR</sequence>
<dbReference type="AlphaFoldDB" id="A0A345PGV2"/>
<accession>A0A345PGV2</accession>
<dbReference type="PANTHER" id="PTHR30619">
    <property type="entry name" value="DNA INTERNALIZATION/COMPETENCE PROTEIN COMEC/REC2"/>
    <property type="match status" value="1"/>
</dbReference>
<dbReference type="Proteomes" id="UP000253908">
    <property type="component" value="Chromosome"/>
</dbReference>
<dbReference type="PANTHER" id="PTHR30619:SF7">
    <property type="entry name" value="BETA-LACTAMASE DOMAIN PROTEIN"/>
    <property type="match status" value="1"/>
</dbReference>
<reference evidence="4" key="1">
    <citation type="submission" date="2017-11" db="EMBL/GenBank/DDBJ databases">
        <authorList>
            <person name="Zhu W."/>
        </authorList>
    </citation>
    <scope>NUCLEOTIDE SEQUENCE [LARGE SCALE GENOMIC DNA]</scope>
    <source>
        <strain evidence="4">160</strain>
    </source>
</reference>
<evidence type="ECO:0000256" key="1">
    <source>
        <dbReference type="SAM" id="SignalP"/>
    </source>
</evidence>
<evidence type="ECO:0000313" key="4">
    <source>
        <dbReference type="Proteomes" id="UP000253908"/>
    </source>
</evidence>
<feature type="signal peptide" evidence="1">
    <location>
        <begin position="1"/>
        <end position="24"/>
    </location>
</feature>
<proteinExistence type="predicted"/>
<dbReference type="GO" id="GO:0016787">
    <property type="term" value="F:hydrolase activity"/>
    <property type="evidence" value="ECO:0007669"/>
    <property type="project" value="UniProtKB-KW"/>
</dbReference>
<dbReference type="KEGG" id="ocn:CUC15_09950"/>
<evidence type="ECO:0000259" key="2">
    <source>
        <dbReference type="SMART" id="SM00849"/>
    </source>
</evidence>
<evidence type="ECO:0000313" key="3">
    <source>
        <dbReference type="EMBL" id="AXI09232.1"/>
    </source>
</evidence>
<feature type="chain" id="PRO_5016922314" evidence="1">
    <location>
        <begin position="25"/>
        <end position="281"/>
    </location>
</feature>
<dbReference type="RefSeq" id="WP_114916521.1">
    <property type="nucleotide sequence ID" value="NZ_CP024848.1"/>
</dbReference>
<keyword evidence="4" id="KW-1185">Reference proteome</keyword>
<dbReference type="InterPro" id="IPR036866">
    <property type="entry name" value="RibonucZ/Hydroxyglut_hydro"/>
</dbReference>